<feature type="region of interest" description="Disordered" evidence="1">
    <location>
        <begin position="1"/>
        <end position="67"/>
    </location>
</feature>
<name>A0A8J2IZD1_FUSEQ</name>
<comment type="caution">
    <text evidence="2">The sequence shown here is derived from an EMBL/GenBank/DDBJ whole genome shotgun (WGS) entry which is preliminary data.</text>
</comment>
<reference evidence="2" key="1">
    <citation type="submission" date="2021-05" db="EMBL/GenBank/DDBJ databases">
        <authorList>
            <person name="Khan N."/>
        </authorList>
    </citation>
    <scope>NUCLEOTIDE SEQUENCE</scope>
</reference>
<evidence type="ECO:0008006" key="4">
    <source>
        <dbReference type="Google" id="ProtNLM"/>
    </source>
</evidence>
<organism evidence="2 3">
    <name type="scientific">Fusarium equiseti</name>
    <name type="common">Fusarium scirpi</name>
    <dbReference type="NCBI Taxonomy" id="61235"/>
    <lineage>
        <taxon>Eukaryota</taxon>
        <taxon>Fungi</taxon>
        <taxon>Dikarya</taxon>
        <taxon>Ascomycota</taxon>
        <taxon>Pezizomycotina</taxon>
        <taxon>Sordariomycetes</taxon>
        <taxon>Hypocreomycetidae</taxon>
        <taxon>Hypocreales</taxon>
        <taxon>Nectriaceae</taxon>
        <taxon>Fusarium</taxon>
        <taxon>Fusarium incarnatum-equiseti species complex</taxon>
    </lineage>
</organism>
<gene>
    <name evidence="2" type="ORF">FEQUK3_LOCUS7493</name>
</gene>
<accession>A0A8J2IZD1</accession>
<evidence type="ECO:0000313" key="2">
    <source>
        <dbReference type="EMBL" id="CAG7561784.1"/>
    </source>
</evidence>
<sequence>MPERRSARLKAKADKLALAELPSQEPKGTSKRKTPPSNNDKLVRKAPKTTSQSEESKDELTSQQPMPKDVHVMKEISKPPVQVSAITSNGPFSSLPPEAMNMVLEKIKDKASLGNLGKTCKAFHSLVMPQLYKRVEGSVEYHAHITKLIRSIEPALTIQQRKQLRKEGQYKGQQETFPNKVDEKKKPDIANFIRQGAFEIGDPGQKHRFIVYRYIEELLESASNLEVFAVTDFTERMAKSLAANDHLRALQLKIASERTPDAVPLTTIKGLRHLHLETSHLYTTEDSPLTLIWNSRSTLRSLTLDKSCFQYFYTNKMDRTEESNGPSKRQYDFPTLTSLSLRRVSMDPDEIDAITRAINFTALECIDLSHKNIRISLLLQRLTSIFSSTESANIKLRKLSLNLGRQASTNLGDQTVKPEEEEPNLKFLSSFDTLTSLTVCVPSSDLPNPGLKDALLQGILKHKNLSTLEFINTFSIRRWKTPYLDAQTVALFINNLPKLRHFRFHSTAMHMSEIAKVLSQSSTLETISIRIHTESEGETEELGTNFIRDLVLPILDRDAGRDTKAYRWEDHSKINQVIVDVAVWEIGSQFGPFKKGMKKAQKVTSSSDPRRKVMYRDVTRPTYLWMRTRFDEIRGWVDEVAKDLA</sequence>
<dbReference type="AlphaFoldDB" id="A0A8J2IZD1"/>
<evidence type="ECO:0000313" key="3">
    <source>
        <dbReference type="Proteomes" id="UP000693738"/>
    </source>
</evidence>
<dbReference type="EMBL" id="CAJSTJ010000143">
    <property type="protein sequence ID" value="CAG7561784.1"/>
    <property type="molecule type" value="Genomic_DNA"/>
</dbReference>
<proteinExistence type="predicted"/>
<protein>
    <recommendedName>
        <fullName evidence="4">F-box domain-containing protein</fullName>
    </recommendedName>
</protein>
<dbReference type="Proteomes" id="UP000693738">
    <property type="component" value="Unassembled WGS sequence"/>
</dbReference>
<feature type="compositionally biased region" description="Basic and acidic residues" evidence="1">
    <location>
        <begin position="1"/>
        <end position="17"/>
    </location>
</feature>
<evidence type="ECO:0000256" key="1">
    <source>
        <dbReference type="SAM" id="MobiDB-lite"/>
    </source>
</evidence>